<feature type="region of interest" description="Disordered" evidence="1">
    <location>
        <begin position="1"/>
        <end position="23"/>
    </location>
</feature>
<proteinExistence type="predicted"/>
<sequence length="55" mass="6281">MSPSRTWMNKKQKLSQGGPPGKWAETSLMIRRRLLENPCMNPWPSGNQGVAKREN</sequence>
<reference evidence="2" key="2">
    <citation type="submission" date="2020-11" db="EMBL/GenBank/DDBJ databases">
        <authorList>
            <person name="McCartney M.A."/>
            <person name="Auch B."/>
            <person name="Kono T."/>
            <person name="Mallez S."/>
            <person name="Becker A."/>
            <person name="Gohl D.M."/>
            <person name="Silverstein K.A.T."/>
            <person name="Koren S."/>
            <person name="Bechman K.B."/>
            <person name="Herman A."/>
            <person name="Abrahante J.E."/>
            <person name="Garbe J."/>
        </authorList>
    </citation>
    <scope>NUCLEOTIDE SEQUENCE</scope>
    <source>
        <strain evidence="2">Duluth1</strain>
        <tissue evidence="2">Whole animal</tissue>
    </source>
</reference>
<comment type="caution">
    <text evidence="2">The sequence shown here is derived from an EMBL/GenBank/DDBJ whole genome shotgun (WGS) entry which is preliminary data.</text>
</comment>
<organism evidence="2 3">
    <name type="scientific">Dreissena polymorpha</name>
    <name type="common">Zebra mussel</name>
    <name type="synonym">Mytilus polymorpha</name>
    <dbReference type="NCBI Taxonomy" id="45954"/>
    <lineage>
        <taxon>Eukaryota</taxon>
        <taxon>Metazoa</taxon>
        <taxon>Spiralia</taxon>
        <taxon>Lophotrochozoa</taxon>
        <taxon>Mollusca</taxon>
        <taxon>Bivalvia</taxon>
        <taxon>Autobranchia</taxon>
        <taxon>Heteroconchia</taxon>
        <taxon>Euheterodonta</taxon>
        <taxon>Imparidentia</taxon>
        <taxon>Neoheterodontei</taxon>
        <taxon>Myida</taxon>
        <taxon>Dreissenoidea</taxon>
        <taxon>Dreissenidae</taxon>
        <taxon>Dreissena</taxon>
    </lineage>
</organism>
<dbReference type="EMBL" id="JAIWYP010000006">
    <property type="protein sequence ID" value="KAH3803590.1"/>
    <property type="molecule type" value="Genomic_DNA"/>
</dbReference>
<keyword evidence="3" id="KW-1185">Reference proteome</keyword>
<protein>
    <submittedName>
        <fullName evidence="2">Uncharacterized protein</fullName>
    </submittedName>
</protein>
<evidence type="ECO:0000313" key="2">
    <source>
        <dbReference type="EMBL" id="KAH3803590.1"/>
    </source>
</evidence>
<name>A0A9D4FRE6_DREPO</name>
<accession>A0A9D4FRE6</accession>
<reference evidence="2" key="1">
    <citation type="journal article" date="2019" name="bioRxiv">
        <title>The Genome of the Zebra Mussel, Dreissena polymorpha: A Resource for Invasive Species Research.</title>
        <authorList>
            <person name="McCartney M.A."/>
            <person name="Auch B."/>
            <person name="Kono T."/>
            <person name="Mallez S."/>
            <person name="Zhang Y."/>
            <person name="Obille A."/>
            <person name="Becker A."/>
            <person name="Abrahante J.E."/>
            <person name="Garbe J."/>
            <person name="Badalamenti J.P."/>
            <person name="Herman A."/>
            <person name="Mangelson H."/>
            <person name="Liachko I."/>
            <person name="Sullivan S."/>
            <person name="Sone E.D."/>
            <person name="Koren S."/>
            <person name="Silverstein K.A.T."/>
            <person name="Beckman K.B."/>
            <person name="Gohl D.M."/>
        </authorList>
    </citation>
    <scope>NUCLEOTIDE SEQUENCE</scope>
    <source>
        <strain evidence="2">Duluth1</strain>
        <tissue evidence="2">Whole animal</tissue>
    </source>
</reference>
<dbReference type="AlphaFoldDB" id="A0A9D4FRE6"/>
<evidence type="ECO:0000256" key="1">
    <source>
        <dbReference type="SAM" id="MobiDB-lite"/>
    </source>
</evidence>
<gene>
    <name evidence="2" type="ORF">DPMN_131855</name>
</gene>
<evidence type="ECO:0000313" key="3">
    <source>
        <dbReference type="Proteomes" id="UP000828390"/>
    </source>
</evidence>
<dbReference type="Proteomes" id="UP000828390">
    <property type="component" value="Unassembled WGS sequence"/>
</dbReference>